<evidence type="ECO:0000313" key="2">
    <source>
        <dbReference type="EMBL" id="EER04332.1"/>
    </source>
</evidence>
<dbReference type="Gene3D" id="1.10.340.70">
    <property type="match status" value="1"/>
</dbReference>
<organism evidence="3">
    <name type="scientific">Perkinsus marinus (strain ATCC 50983 / TXsc)</name>
    <dbReference type="NCBI Taxonomy" id="423536"/>
    <lineage>
        <taxon>Eukaryota</taxon>
        <taxon>Sar</taxon>
        <taxon>Alveolata</taxon>
        <taxon>Perkinsozoa</taxon>
        <taxon>Perkinsea</taxon>
        <taxon>Perkinsida</taxon>
        <taxon>Perkinsidae</taxon>
        <taxon>Perkinsus</taxon>
    </lineage>
</organism>
<dbReference type="EMBL" id="GG681723">
    <property type="protein sequence ID" value="EER04332.1"/>
    <property type="molecule type" value="Genomic_DNA"/>
</dbReference>
<dbReference type="InterPro" id="IPR043502">
    <property type="entry name" value="DNA/RNA_pol_sf"/>
</dbReference>
<evidence type="ECO:0000259" key="1">
    <source>
        <dbReference type="Pfam" id="PF17921"/>
    </source>
</evidence>
<sequence length="717" mass="80945">MPERTRKVHSFVVAYDDPERVKEEGCVFRFYKFNGLPMGPSSSPSAMQVSSGLMVVLSNEKTQNRLQGVSRAFPSRTRAPLQDAVESLSVEDEEVYGLEAPRSSKAALRYAEILEETKVTVLPRPSTDNIIVDAINDRRSHSATMFKEGMDRAKFMDDWVLGAETANQIRAMYEEDLETTTTFGHIIHPSKTKHNTDSSCAEGLGIIWEGSNDTIKAKSVDVDSLRDHVTRNGQITVRETLSYLHTAHDPFGIHGWITHGVKVILRQAFVSNKQMDDHLSVEDSRRVYELLDTYNSNISSRLTPRFIDTRRHLTVYTDASAIGLAVFITSSSVTQPLLCCDRLVPLHQCRFSIVRKEHLALELGLQLTAALLPDLPFSESRIVHVCVDSLIVVQRIQRALKILSSTEEVRPRVPKTWSRWEYLHSLSAARWLRAIAAALGDDPHTDNFQKVKLVHCPSANNLADPYTRGYDPQELDSETAQRWLTTLTEGGSTFPEGADPTRDVFTITESSEEASSLDLAESIYSWIVAKQQDDPLCRFIRYLKNDIEEAPEEIDIENFNAADRCKIKALYCINTEENQPVVRLQIGRDAESNNEGLLLVPPGARQKVLISFHCYSCHRNSKFQYAKMAEFYYWKGIRRDVRAFCRSCPACQQAKGHGSSVDEEVLLNSRVYLDANTVLSIDWIGPVNETNIRVDLPTEPKLEPTSHSFVPVRSRIN</sequence>
<gene>
    <name evidence="2" type="ORF">Pmar_PMAR021839</name>
</gene>
<evidence type="ECO:0000313" key="3">
    <source>
        <dbReference type="Proteomes" id="UP000007800"/>
    </source>
</evidence>
<accession>C5LG77</accession>
<dbReference type="AlphaFoldDB" id="C5LG77"/>
<protein>
    <recommendedName>
        <fullName evidence="1">Integrase zinc-binding domain-containing protein</fullName>
    </recommendedName>
</protein>
<dbReference type="InterPro" id="IPR052160">
    <property type="entry name" value="Gypsy_RT_Integrase-like"/>
</dbReference>
<dbReference type="SUPFAM" id="SSF56672">
    <property type="entry name" value="DNA/RNA polymerases"/>
    <property type="match status" value="1"/>
</dbReference>
<name>C5LG77_PERM5</name>
<dbReference type="InParanoid" id="C5LG77"/>
<dbReference type="Proteomes" id="UP000007800">
    <property type="component" value="Unassembled WGS sequence"/>
</dbReference>
<proteinExistence type="predicted"/>
<dbReference type="OrthoDB" id="425619at2759"/>
<dbReference type="PANTHER" id="PTHR47266">
    <property type="entry name" value="ENDONUCLEASE-RELATED"/>
    <property type="match status" value="1"/>
</dbReference>
<dbReference type="Pfam" id="PF05380">
    <property type="entry name" value="Peptidase_A17"/>
    <property type="match status" value="1"/>
</dbReference>
<dbReference type="GeneID" id="9036897"/>
<keyword evidence="3" id="KW-1185">Reference proteome</keyword>
<reference evidence="2 3" key="1">
    <citation type="submission" date="2008-07" db="EMBL/GenBank/DDBJ databases">
        <authorList>
            <person name="El-Sayed N."/>
            <person name="Caler E."/>
            <person name="Inman J."/>
            <person name="Amedeo P."/>
            <person name="Hass B."/>
            <person name="Wortman J."/>
        </authorList>
    </citation>
    <scope>NUCLEOTIDE SEQUENCE [LARGE SCALE GENOMIC DNA]</scope>
    <source>
        <strain evidence="3">ATCC 50983 / TXsc</strain>
    </source>
</reference>
<dbReference type="InterPro" id="IPR041588">
    <property type="entry name" value="Integrase_H2C2"/>
</dbReference>
<dbReference type="OMA" id="CPTDDDH"/>
<dbReference type="RefSeq" id="XP_002772516.1">
    <property type="nucleotide sequence ID" value="XM_002772470.1"/>
</dbReference>
<dbReference type="InterPro" id="IPR008042">
    <property type="entry name" value="Retrotrans_Pao"/>
</dbReference>
<dbReference type="Pfam" id="PF17921">
    <property type="entry name" value="Integrase_H2C2"/>
    <property type="match status" value="1"/>
</dbReference>
<feature type="domain" description="Integrase zinc-binding" evidence="1">
    <location>
        <begin position="600"/>
        <end position="655"/>
    </location>
</feature>